<gene>
    <name evidence="1" type="ORF">SAMN05444398_10460</name>
</gene>
<dbReference type="RefSeq" id="WP_073034418.1">
    <property type="nucleotide sequence ID" value="NZ_BMLR01000004.1"/>
</dbReference>
<organism evidence="1 2">
    <name type="scientific">Roseovarius pacificus</name>
    <dbReference type="NCBI Taxonomy" id="337701"/>
    <lineage>
        <taxon>Bacteria</taxon>
        <taxon>Pseudomonadati</taxon>
        <taxon>Pseudomonadota</taxon>
        <taxon>Alphaproteobacteria</taxon>
        <taxon>Rhodobacterales</taxon>
        <taxon>Roseobacteraceae</taxon>
        <taxon>Roseovarius</taxon>
    </lineage>
</organism>
<accession>A0A1M7C0F7</accession>
<dbReference type="STRING" id="337701.SAMN05444398_10460"/>
<sequence>MTRIFGVLMLAALAGCGADGEPIRPTAQASVGVGSHGVHGAVGTTLRRGNVRVGMGVAL</sequence>
<dbReference type="PROSITE" id="PS51257">
    <property type="entry name" value="PROKAR_LIPOPROTEIN"/>
    <property type="match status" value="1"/>
</dbReference>
<proteinExistence type="predicted"/>
<reference evidence="1 2" key="1">
    <citation type="submission" date="2016-11" db="EMBL/GenBank/DDBJ databases">
        <authorList>
            <person name="Jaros S."/>
            <person name="Januszkiewicz K."/>
            <person name="Wedrychowicz H."/>
        </authorList>
    </citation>
    <scope>NUCLEOTIDE SEQUENCE [LARGE SCALE GENOMIC DNA]</scope>
    <source>
        <strain evidence="1 2">DSM 29589</strain>
    </source>
</reference>
<dbReference type="EMBL" id="FRBR01000004">
    <property type="protein sequence ID" value="SHL60701.1"/>
    <property type="molecule type" value="Genomic_DNA"/>
</dbReference>
<evidence type="ECO:0000313" key="2">
    <source>
        <dbReference type="Proteomes" id="UP000183974"/>
    </source>
</evidence>
<protein>
    <submittedName>
        <fullName evidence="1">Uncharacterized protein</fullName>
    </submittedName>
</protein>
<dbReference type="AlphaFoldDB" id="A0A1M7C0F7"/>
<evidence type="ECO:0000313" key="1">
    <source>
        <dbReference type="EMBL" id="SHL60701.1"/>
    </source>
</evidence>
<keyword evidence="2" id="KW-1185">Reference proteome</keyword>
<dbReference type="Proteomes" id="UP000183974">
    <property type="component" value="Unassembled WGS sequence"/>
</dbReference>
<name>A0A1M7C0F7_9RHOB</name>